<dbReference type="InterPro" id="IPR015415">
    <property type="entry name" value="Spast_Vps4_C"/>
</dbReference>
<dbReference type="FunFam" id="3.40.50.300:FF:000093">
    <property type="entry name" value="Fidgetin-like 1"/>
    <property type="match status" value="1"/>
</dbReference>
<dbReference type="EC" id="3.6.4.3" evidence="6"/>
<dbReference type="Pfam" id="PF09336">
    <property type="entry name" value="Vps4_C"/>
    <property type="match status" value="1"/>
</dbReference>
<feature type="compositionally biased region" description="Basic and acidic residues" evidence="4">
    <location>
        <begin position="509"/>
        <end position="519"/>
    </location>
</feature>
<dbReference type="OMA" id="AWGSIYR"/>
<dbReference type="InterPro" id="IPR003960">
    <property type="entry name" value="ATPase_AAA_CS"/>
</dbReference>
<dbReference type="VEuPathDB" id="FungiDB:TSTA_113570"/>
<reference evidence="7" key="1">
    <citation type="journal article" date="2015" name="Genome Announc.">
        <title>Genome sequence of the AIDS-associated pathogen Penicillium marneffei (ATCC18224) and its near taxonomic relative Talaromyces stipitatus (ATCC10500).</title>
        <authorList>
            <person name="Nierman W.C."/>
            <person name="Fedorova-Abrams N.D."/>
            <person name="Andrianopoulos A."/>
        </authorList>
    </citation>
    <scope>NUCLEOTIDE SEQUENCE [LARGE SCALE GENOMIC DNA]</scope>
    <source>
        <strain evidence="7">ATCC 10500 / CBS 375.48 / QM 6759 / NRRL 1006</strain>
    </source>
</reference>
<keyword evidence="7" id="KW-1185">Reference proteome</keyword>
<dbReference type="InterPro" id="IPR003593">
    <property type="entry name" value="AAA+_ATPase"/>
</dbReference>
<dbReference type="PhylomeDB" id="B8MD08"/>
<evidence type="ECO:0000256" key="4">
    <source>
        <dbReference type="SAM" id="MobiDB-lite"/>
    </source>
</evidence>
<dbReference type="AlphaFoldDB" id="B8MD08"/>
<dbReference type="PANTHER" id="PTHR23074:SF17">
    <property type="entry name" value="FIDGETIN-LIKE PROTEIN 1"/>
    <property type="match status" value="1"/>
</dbReference>
<dbReference type="GO" id="GO:0005524">
    <property type="term" value="F:ATP binding"/>
    <property type="evidence" value="ECO:0007669"/>
    <property type="project" value="UniProtKB-KW"/>
</dbReference>
<dbReference type="InterPro" id="IPR041569">
    <property type="entry name" value="AAA_lid_3"/>
</dbReference>
<dbReference type="CDD" id="cd19509">
    <property type="entry name" value="RecA-like_VPS4-like"/>
    <property type="match status" value="1"/>
</dbReference>
<dbReference type="GO" id="GO:0016887">
    <property type="term" value="F:ATP hydrolysis activity"/>
    <property type="evidence" value="ECO:0007669"/>
    <property type="project" value="InterPro"/>
</dbReference>
<keyword evidence="3" id="KW-0067">ATP-binding</keyword>
<dbReference type="GeneID" id="8101669"/>
<keyword evidence="2" id="KW-0547">Nucleotide-binding</keyword>
<dbReference type="Gene3D" id="1.10.8.60">
    <property type="match status" value="1"/>
</dbReference>
<dbReference type="InterPro" id="IPR050304">
    <property type="entry name" value="MT-severing_AAA_ATPase"/>
</dbReference>
<accession>B8MD08</accession>
<dbReference type="Pfam" id="PF17862">
    <property type="entry name" value="AAA_lid_3"/>
    <property type="match status" value="1"/>
</dbReference>
<feature type="compositionally biased region" description="Low complexity" evidence="4">
    <location>
        <begin position="167"/>
        <end position="209"/>
    </location>
</feature>
<feature type="compositionally biased region" description="Basic and acidic residues" evidence="4">
    <location>
        <begin position="216"/>
        <end position="227"/>
    </location>
</feature>
<evidence type="ECO:0000256" key="3">
    <source>
        <dbReference type="ARBA" id="ARBA00022840"/>
    </source>
</evidence>
<gene>
    <name evidence="6" type="ORF">TSTA_113570</name>
</gene>
<dbReference type="Pfam" id="PF00004">
    <property type="entry name" value="AAA"/>
    <property type="match status" value="1"/>
</dbReference>
<feature type="region of interest" description="Disordered" evidence="4">
    <location>
        <begin position="94"/>
        <end position="520"/>
    </location>
</feature>
<keyword evidence="6" id="KW-0378">Hydrolase</keyword>
<organism evidence="6 7">
    <name type="scientific">Talaromyces stipitatus (strain ATCC 10500 / CBS 375.48 / QM 6759 / NRRL 1006)</name>
    <name type="common">Penicillium stipitatum</name>
    <dbReference type="NCBI Taxonomy" id="441959"/>
    <lineage>
        <taxon>Eukaryota</taxon>
        <taxon>Fungi</taxon>
        <taxon>Dikarya</taxon>
        <taxon>Ascomycota</taxon>
        <taxon>Pezizomycotina</taxon>
        <taxon>Eurotiomycetes</taxon>
        <taxon>Eurotiomycetidae</taxon>
        <taxon>Eurotiales</taxon>
        <taxon>Trichocomaceae</taxon>
        <taxon>Talaromyces</taxon>
        <taxon>Talaromyces sect. Talaromyces</taxon>
    </lineage>
</organism>
<dbReference type="PANTHER" id="PTHR23074">
    <property type="entry name" value="AAA DOMAIN-CONTAINING"/>
    <property type="match status" value="1"/>
</dbReference>
<evidence type="ECO:0000256" key="2">
    <source>
        <dbReference type="ARBA" id="ARBA00022741"/>
    </source>
</evidence>
<dbReference type="STRING" id="441959.B8MD08"/>
<dbReference type="InterPro" id="IPR003959">
    <property type="entry name" value="ATPase_AAA_core"/>
</dbReference>
<evidence type="ECO:0000256" key="1">
    <source>
        <dbReference type="ARBA" id="ARBA00006914"/>
    </source>
</evidence>
<sequence>MMRSKPSSSMQKTYDECYLMCSTAVYFEGQNNEAEALRSWRSALETIYYHNAYRVPPNYVPKTETEKALQESLRQLELQCKERVDLLEALQESRKEAAANNDESTDEKDSSVRPMGPRPPKLEKGKKPSTNTGNAARSSPQGWIGNGTIPAVDYNDLSKPPPLPTRPSASAAAVSLTPAASLELKETAPSSSSPHKLSPSPAPAAASSPGTPLTKESSRGSSPERRKIMLTTLRQKKDPKKSKNRNSSSSRSGTRPAASKAAGLAWGTIKKHHPVPQASESSDSDLRKDTDSKQRLSGEDVSRKVGQPKPATSPFSSDYIPSSSWREPTYPDQTPSSFASPYIDSAAAAATKSLTNDASSKPPPTAPKPPIKSLPPPKYPVYRKEYPSHPVPASSERNVRTPPLNRSASATHTPTVSSSTGETADQPIRRTLPKSQSTPRVFVGENRASVSSVSGDEPARPSPRRVDASFDGAAAASAATRKPKPPAPRRKPRITPPSSDQDSAEDDSSSERGDDDPKLRNIMKKLPKGIDINTARQILNDIVVRGDEVHWDDVAGLETAKKALKEAVVYPFLRPDLFMGLREPARGMLLFGPPGTGKTMLARAVATESKSTFFSVSASTLTSKWHGESEKLVRALFGLAKALAPSIIFVDEIDSLLSTRSSGSEHEASRRSKTEFLIQWSDLQRAAAGRNQSLDKNHDGSGDASRVLVLAATNLPWDIDEAARRRFVRRQYIPLPEDHVREQQIRRLLSHQTHEMSDEDIQVLVKVTEGFSGSDITALAKDAAMGPLRNLGEALLHTPMDQIRPIKFEDFEASLYTIRPSVGKEGLKRYEDWAREYGERGG</sequence>
<dbReference type="InParanoid" id="B8MD08"/>
<dbReference type="OrthoDB" id="10251136at2759"/>
<dbReference type="FunCoup" id="B8MD08">
    <property type="interactions" value="86"/>
</dbReference>
<dbReference type="SMART" id="SM00382">
    <property type="entry name" value="AAA"/>
    <property type="match status" value="1"/>
</dbReference>
<comment type="similarity">
    <text evidence="1">Belongs to the AAA ATPase family.</text>
</comment>
<dbReference type="Gene3D" id="3.40.50.300">
    <property type="entry name" value="P-loop containing nucleotide triphosphate hydrolases"/>
    <property type="match status" value="1"/>
</dbReference>
<name>B8MD08_TALSN</name>
<proteinExistence type="inferred from homology"/>
<feature type="domain" description="AAA+ ATPase" evidence="5">
    <location>
        <begin position="584"/>
        <end position="737"/>
    </location>
</feature>
<dbReference type="FunFam" id="1.10.8.60:FF:000022">
    <property type="entry name" value="Fidgetin like 1"/>
    <property type="match status" value="1"/>
</dbReference>
<dbReference type="HOGENOM" id="CLU_000688_15_1_1"/>
<dbReference type="PROSITE" id="PS00674">
    <property type="entry name" value="AAA"/>
    <property type="match status" value="1"/>
</dbReference>
<feature type="compositionally biased region" description="Pro residues" evidence="4">
    <location>
        <begin position="361"/>
        <end position="379"/>
    </location>
</feature>
<dbReference type="SUPFAM" id="SSF52540">
    <property type="entry name" value="P-loop containing nucleoside triphosphate hydrolases"/>
    <property type="match status" value="1"/>
</dbReference>
<evidence type="ECO:0000259" key="5">
    <source>
        <dbReference type="SMART" id="SM00382"/>
    </source>
</evidence>
<dbReference type="EMBL" id="EQ962655">
    <property type="protein sequence ID" value="EED17534.1"/>
    <property type="molecule type" value="Genomic_DNA"/>
</dbReference>
<feature type="compositionally biased region" description="Basic and acidic residues" evidence="4">
    <location>
        <begin position="284"/>
        <end position="303"/>
    </location>
</feature>
<feature type="compositionally biased region" description="Polar residues" evidence="4">
    <location>
        <begin position="128"/>
        <end position="141"/>
    </location>
</feature>
<feature type="compositionally biased region" description="Polar residues" evidence="4">
    <location>
        <begin position="404"/>
        <end position="423"/>
    </location>
</feature>
<dbReference type="Proteomes" id="UP000001745">
    <property type="component" value="Unassembled WGS sequence"/>
</dbReference>
<feature type="compositionally biased region" description="Basic residues" evidence="4">
    <location>
        <begin position="481"/>
        <end position="493"/>
    </location>
</feature>
<evidence type="ECO:0000313" key="7">
    <source>
        <dbReference type="Proteomes" id="UP000001745"/>
    </source>
</evidence>
<dbReference type="InterPro" id="IPR027417">
    <property type="entry name" value="P-loop_NTPase"/>
</dbReference>
<dbReference type="eggNOG" id="KOG0740">
    <property type="taxonomic scope" value="Eukaryota"/>
</dbReference>
<feature type="compositionally biased region" description="Low complexity" evidence="4">
    <location>
        <begin position="313"/>
        <end position="324"/>
    </location>
</feature>
<protein>
    <submittedName>
        <fullName evidence="6">AAA family ATPase, putative</fullName>
        <ecNumber evidence="6">3.6.4.3</ecNumber>
    </submittedName>
</protein>
<evidence type="ECO:0000313" key="6">
    <source>
        <dbReference type="EMBL" id="EED17534.1"/>
    </source>
</evidence>
<dbReference type="RefSeq" id="XP_002481526.1">
    <property type="nucleotide sequence ID" value="XM_002481481.1"/>
</dbReference>